<dbReference type="PANTHER" id="PTHR33446">
    <property type="entry name" value="PROTEIN TONB-RELATED"/>
    <property type="match status" value="1"/>
</dbReference>
<dbReference type="Gene3D" id="3.30.1150.10">
    <property type="match status" value="1"/>
</dbReference>
<dbReference type="KEGG" id="mro:MROS_2194"/>
<evidence type="ECO:0000256" key="2">
    <source>
        <dbReference type="ARBA" id="ARBA00006555"/>
    </source>
</evidence>
<dbReference type="OrthoDB" id="9812355at2"/>
<dbReference type="HOGENOM" id="CLU_065795_3_2_10"/>
<dbReference type="STRING" id="1191523.MROS_2194"/>
<evidence type="ECO:0000313" key="12">
    <source>
        <dbReference type="Proteomes" id="UP000009011"/>
    </source>
</evidence>
<dbReference type="InterPro" id="IPR051045">
    <property type="entry name" value="TonB-dependent_transducer"/>
</dbReference>
<dbReference type="InterPro" id="IPR006260">
    <property type="entry name" value="TonB/TolA_C"/>
</dbReference>
<dbReference type="NCBIfam" id="TIGR01352">
    <property type="entry name" value="tonB_Cterm"/>
    <property type="match status" value="1"/>
</dbReference>
<reference evidence="11 12" key="1">
    <citation type="journal article" date="2013" name="PLoS ONE">
        <title>Genomic analysis of Melioribacter roseus, facultatively anaerobic organotrophic bacterium representing a novel deep lineage within Bacteriodetes/Chlorobi group.</title>
        <authorList>
            <person name="Kadnikov V.V."/>
            <person name="Mardanov A.V."/>
            <person name="Podosokorskaya O.A."/>
            <person name="Gavrilov S.N."/>
            <person name="Kublanov I.V."/>
            <person name="Beletsky A.V."/>
            <person name="Bonch-Osmolovskaya E.A."/>
            <person name="Ravin N.V."/>
        </authorList>
    </citation>
    <scope>NUCLEOTIDE SEQUENCE [LARGE SCALE GENOMIC DNA]</scope>
    <source>
        <strain evidence="12">JCM 17771 / P3M-2</strain>
    </source>
</reference>
<dbReference type="GO" id="GO:0031992">
    <property type="term" value="F:energy transducer activity"/>
    <property type="evidence" value="ECO:0007669"/>
    <property type="project" value="TreeGrafter"/>
</dbReference>
<evidence type="ECO:0000259" key="10">
    <source>
        <dbReference type="PROSITE" id="PS52015"/>
    </source>
</evidence>
<evidence type="ECO:0000256" key="4">
    <source>
        <dbReference type="ARBA" id="ARBA00022475"/>
    </source>
</evidence>
<keyword evidence="12" id="KW-1185">Reference proteome</keyword>
<accession>I6ZTV1</accession>
<dbReference type="InterPro" id="IPR037682">
    <property type="entry name" value="TonB_C"/>
</dbReference>
<keyword evidence="3" id="KW-0813">Transport</keyword>
<comment type="similarity">
    <text evidence="2">Belongs to the TonB family.</text>
</comment>
<dbReference type="Proteomes" id="UP000009011">
    <property type="component" value="Chromosome"/>
</dbReference>
<keyword evidence="4" id="KW-1003">Cell membrane</keyword>
<dbReference type="EMBL" id="CP003557">
    <property type="protein sequence ID" value="AFN75424.1"/>
    <property type="molecule type" value="Genomic_DNA"/>
</dbReference>
<evidence type="ECO:0000256" key="6">
    <source>
        <dbReference type="ARBA" id="ARBA00022692"/>
    </source>
</evidence>
<dbReference type="PROSITE" id="PS52015">
    <property type="entry name" value="TONB_CTD"/>
    <property type="match status" value="1"/>
</dbReference>
<evidence type="ECO:0000256" key="5">
    <source>
        <dbReference type="ARBA" id="ARBA00022519"/>
    </source>
</evidence>
<dbReference type="GO" id="GO:0055085">
    <property type="term" value="P:transmembrane transport"/>
    <property type="evidence" value="ECO:0007669"/>
    <property type="project" value="InterPro"/>
</dbReference>
<keyword evidence="8" id="KW-1133">Transmembrane helix</keyword>
<evidence type="ECO:0000256" key="9">
    <source>
        <dbReference type="ARBA" id="ARBA00023136"/>
    </source>
</evidence>
<gene>
    <name evidence="11" type="ordered locus">MROS_2194</name>
</gene>
<dbReference type="AlphaFoldDB" id="I6ZTV1"/>
<evidence type="ECO:0000256" key="1">
    <source>
        <dbReference type="ARBA" id="ARBA00004383"/>
    </source>
</evidence>
<evidence type="ECO:0000313" key="11">
    <source>
        <dbReference type="EMBL" id="AFN75424.1"/>
    </source>
</evidence>
<dbReference type="PANTHER" id="PTHR33446:SF2">
    <property type="entry name" value="PROTEIN TONB"/>
    <property type="match status" value="1"/>
</dbReference>
<dbReference type="RefSeq" id="WP_014856856.1">
    <property type="nucleotide sequence ID" value="NC_018178.1"/>
</dbReference>
<dbReference type="SUPFAM" id="SSF74653">
    <property type="entry name" value="TolA/TonB C-terminal domain"/>
    <property type="match status" value="1"/>
</dbReference>
<dbReference type="eggNOG" id="COG0810">
    <property type="taxonomic scope" value="Bacteria"/>
</dbReference>
<organism evidence="11 12">
    <name type="scientific">Melioribacter roseus (strain DSM 23840 / JCM 17771 / VKM B-2668 / P3M-2)</name>
    <dbReference type="NCBI Taxonomy" id="1191523"/>
    <lineage>
        <taxon>Bacteria</taxon>
        <taxon>Pseudomonadati</taxon>
        <taxon>Ignavibacteriota</taxon>
        <taxon>Ignavibacteria</taxon>
        <taxon>Ignavibacteriales</taxon>
        <taxon>Melioribacteraceae</taxon>
        <taxon>Melioribacter</taxon>
    </lineage>
</organism>
<evidence type="ECO:0000256" key="8">
    <source>
        <dbReference type="ARBA" id="ARBA00022989"/>
    </source>
</evidence>
<keyword evidence="9" id="KW-0472">Membrane</keyword>
<dbReference type="GO" id="GO:0015031">
    <property type="term" value="P:protein transport"/>
    <property type="evidence" value="ECO:0007669"/>
    <property type="project" value="UniProtKB-KW"/>
</dbReference>
<feature type="domain" description="TonB C-terminal" evidence="10">
    <location>
        <begin position="42"/>
        <end position="131"/>
    </location>
</feature>
<proteinExistence type="inferred from homology"/>
<sequence length="131" mass="14473">MKIRNLFLFLLILLVMKIDIPASANLLMPGDEDYLPIAEVMPEPVDGLANLMKKIQYPEFAKKTGQEGRVIAMAYINENGDVDDVKIIKGVGGGCSEEVERVLKSSKFKPGMKGGQPVKVKLTMSFVFKLN</sequence>
<dbReference type="GO" id="GO:0098797">
    <property type="term" value="C:plasma membrane protein complex"/>
    <property type="evidence" value="ECO:0007669"/>
    <property type="project" value="TreeGrafter"/>
</dbReference>
<keyword evidence="6" id="KW-0812">Transmembrane</keyword>
<keyword evidence="7" id="KW-0653">Protein transport</keyword>
<name>I6ZTV1_MELRP</name>
<dbReference type="Pfam" id="PF03544">
    <property type="entry name" value="TonB_C"/>
    <property type="match status" value="1"/>
</dbReference>
<comment type="subcellular location">
    <subcellularLocation>
        <location evidence="1">Cell inner membrane</location>
        <topology evidence="1">Single-pass membrane protein</topology>
        <orientation evidence="1">Periplasmic side</orientation>
    </subcellularLocation>
</comment>
<evidence type="ECO:0000256" key="3">
    <source>
        <dbReference type="ARBA" id="ARBA00022448"/>
    </source>
</evidence>
<evidence type="ECO:0000256" key="7">
    <source>
        <dbReference type="ARBA" id="ARBA00022927"/>
    </source>
</evidence>
<protein>
    <submittedName>
        <fullName evidence="11">TonB protein</fullName>
    </submittedName>
</protein>
<keyword evidence="5" id="KW-0997">Cell inner membrane</keyword>